<keyword evidence="2" id="KW-1185">Reference proteome</keyword>
<dbReference type="EMBL" id="FNAV01000016">
    <property type="protein sequence ID" value="SDF30045.1"/>
    <property type="molecule type" value="Genomic_DNA"/>
</dbReference>
<gene>
    <name evidence="1" type="ORF">SAMN04488105_116126</name>
</gene>
<dbReference type="AlphaFoldDB" id="A0A1G7JYX4"/>
<reference evidence="2" key="1">
    <citation type="submission" date="2016-10" db="EMBL/GenBank/DDBJ databases">
        <authorList>
            <person name="Varghese N."/>
            <person name="Submissions S."/>
        </authorList>
    </citation>
    <scope>NUCLEOTIDE SEQUENCE [LARGE SCALE GENOMIC DNA]</scope>
    <source>
        <strain evidence="2">DSM 10146</strain>
    </source>
</reference>
<dbReference type="STRING" id="282683.SAMN04488105_116126"/>
<organism evidence="1 2">
    <name type="scientific">Salipiger thiooxidans</name>
    <dbReference type="NCBI Taxonomy" id="282683"/>
    <lineage>
        <taxon>Bacteria</taxon>
        <taxon>Pseudomonadati</taxon>
        <taxon>Pseudomonadota</taxon>
        <taxon>Alphaproteobacteria</taxon>
        <taxon>Rhodobacterales</taxon>
        <taxon>Roseobacteraceae</taxon>
        <taxon>Salipiger</taxon>
    </lineage>
</organism>
<name>A0A1G7JYX4_9RHOB</name>
<proteinExistence type="predicted"/>
<dbReference type="RefSeq" id="WP_242661814.1">
    <property type="nucleotide sequence ID" value="NZ_FNAV01000016.1"/>
</dbReference>
<evidence type="ECO:0000313" key="1">
    <source>
        <dbReference type="EMBL" id="SDF30045.1"/>
    </source>
</evidence>
<dbReference type="Proteomes" id="UP000198994">
    <property type="component" value="Unassembled WGS sequence"/>
</dbReference>
<evidence type="ECO:0000313" key="2">
    <source>
        <dbReference type="Proteomes" id="UP000198994"/>
    </source>
</evidence>
<accession>A0A1G7JYX4</accession>
<protein>
    <submittedName>
        <fullName evidence="1">Uncharacterized protein</fullName>
    </submittedName>
</protein>
<sequence>MSGRRIEGAPPVVNGSLDGPSFDAFVADLETAVASLRQFRDATTGAEQDREDAP</sequence>